<protein>
    <submittedName>
        <fullName evidence="3">Uncharacterized protein LOC108665693</fullName>
    </submittedName>
</protein>
<dbReference type="PANTHER" id="PTHR11949">
    <property type="entry name" value="INTERFERON REGULATORY FACTOR"/>
    <property type="match status" value="1"/>
</dbReference>
<dbReference type="PROSITE" id="PS51507">
    <property type="entry name" value="IRF_2"/>
    <property type="match status" value="1"/>
</dbReference>
<dbReference type="PANTHER" id="PTHR11949:SF17">
    <property type="entry name" value="IRF TRYPTOPHAN PENTAD REPEAT DOMAIN-CONTAINING PROTEIN"/>
    <property type="match status" value="1"/>
</dbReference>
<accession>A0A8B7N3Z3</accession>
<dbReference type="InterPro" id="IPR036390">
    <property type="entry name" value="WH_DNA-bd_sf"/>
</dbReference>
<name>A0A8B7N3Z3_HYAAZ</name>
<dbReference type="SMART" id="SM00348">
    <property type="entry name" value="IRF"/>
    <property type="match status" value="1"/>
</dbReference>
<dbReference type="RefSeq" id="XP_018007959.2">
    <property type="nucleotide sequence ID" value="XM_018152470.2"/>
</dbReference>
<reference evidence="3" key="1">
    <citation type="submission" date="2025-08" db="UniProtKB">
        <authorList>
            <consortium name="RefSeq"/>
        </authorList>
    </citation>
    <scope>IDENTIFICATION</scope>
    <source>
        <tissue evidence="3">Whole organism</tissue>
    </source>
</reference>
<dbReference type="Pfam" id="PF00605">
    <property type="entry name" value="IRF"/>
    <property type="match status" value="1"/>
</dbReference>
<dbReference type="SUPFAM" id="SSF46785">
    <property type="entry name" value="Winged helix' DNA-binding domain"/>
    <property type="match status" value="1"/>
</dbReference>
<evidence type="ECO:0000313" key="2">
    <source>
        <dbReference type="Proteomes" id="UP000694843"/>
    </source>
</evidence>
<evidence type="ECO:0000313" key="3">
    <source>
        <dbReference type="RefSeq" id="XP_018007959.2"/>
    </source>
</evidence>
<dbReference type="GeneID" id="108665693"/>
<evidence type="ECO:0000259" key="1">
    <source>
        <dbReference type="PROSITE" id="PS51507"/>
    </source>
</evidence>
<dbReference type="Gene3D" id="1.10.10.10">
    <property type="entry name" value="Winged helix-like DNA-binding domain superfamily/Winged helix DNA-binding domain"/>
    <property type="match status" value="1"/>
</dbReference>
<keyword evidence="2" id="KW-1185">Reference proteome</keyword>
<dbReference type="KEGG" id="hazt:108665693"/>
<dbReference type="AlphaFoldDB" id="A0A8B7N3Z3"/>
<proteinExistence type="predicted"/>
<dbReference type="Proteomes" id="UP000694843">
    <property type="component" value="Unplaced"/>
</dbReference>
<dbReference type="InterPro" id="IPR001346">
    <property type="entry name" value="Interferon_reg_fact_DNA-bd_dom"/>
</dbReference>
<dbReference type="OrthoDB" id="5958224at2759"/>
<sequence length="340" mass="39485">MDLSMKNGKKLRLEDFLLQNLDAAPAPRVIEWVDRDAGVFRVLWTHQSSGAFHHDDAALFRYWALARGKWPLPSSVELKQSLRMALNKSPSVSRLPANASAPDYRYFRFVDKSRLKHKRSKQSSIHSCGSDSKQFQYHLQEYPLNLSLHSTKENFYGSQKLKEEYRELSDFTGNDQGYVNNFQCFEKRAIINEDVCIEDQSIECKVGCCDYVIQSNSQNKNLHCLANDISLVRNGENFSAYGTDYNDYNVDIWKNINYKHESVNCGNDFSNWNDLSIKVDVHEAHIFDNRIRKQCEEQVQDLVPEYSSRYHGTIESNCVSHESGYCFSDNFDYININKHH</sequence>
<dbReference type="GO" id="GO:0005634">
    <property type="term" value="C:nucleus"/>
    <property type="evidence" value="ECO:0007669"/>
    <property type="project" value="TreeGrafter"/>
</dbReference>
<dbReference type="GO" id="GO:0000981">
    <property type="term" value="F:DNA-binding transcription factor activity, RNA polymerase II-specific"/>
    <property type="evidence" value="ECO:0007669"/>
    <property type="project" value="TreeGrafter"/>
</dbReference>
<organism evidence="2 3">
    <name type="scientific">Hyalella azteca</name>
    <name type="common">Amphipod</name>
    <dbReference type="NCBI Taxonomy" id="294128"/>
    <lineage>
        <taxon>Eukaryota</taxon>
        <taxon>Metazoa</taxon>
        <taxon>Ecdysozoa</taxon>
        <taxon>Arthropoda</taxon>
        <taxon>Crustacea</taxon>
        <taxon>Multicrustacea</taxon>
        <taxon>Malacostraca</taxon>
        <taxon>Eumalacostraca</taxon>
        <taxon>Peracarida</taxon>
        <taxon>Amphipoda</taxon>
        <taxon>Senticaudata</taxon>
        <taxon>Talitrida</taxon>
        <taxon>Talitroidea</taxon>
        <taxon>Hyalellidae</taxon>
        <taxon>Hyalella</taxon>
    </lineage>
</organism>
<dbReference type="GO" id="GO:0000978">
    <property type="term" value="F:RNA polymerase II cis-regulatory region sequence-specific DNA binding"/>
    <property type="evidence" value="ECO:0007669"/>
    <property type="project" value="TreeGrafter"/>
</dbReference>
<gene>
    <name evidence="3" type="primary">LOC108665693</name>
</gene>
<dbReference type="InterPro" id="IPR036388">
    <property type="entry name" value="WH-like_DNA-bd_sf"/>
</dbReference>
<feature type="domain" description="IRF tryptophan pentad repeat" evidence="1">
    <location>
        <begin position="10"/>
        <end position="111"/>
    </location>
</feature>